<dbReference type="SUPFAM" id="SSF51556">
    <property type="entry name" value="Metallo-dependent hydrolases"/>
    <property type="match status" value="1"/>
</dbReference>
<dbReference type="PANTHER" id="PTHR22642">
    <property type="entry name" value="IMIDAZOLONEPROPIONASE"/>
    <property type="match status" value="1"/>
</dbReference>
<dbReference type="CDD" id="cd01300">
    <property type="entry name" value="YtcJ_like"/>
    <property type="match status" value="1"/>
</dbReference>
<name>A0A934QEV8_9MICO</name>
<evidence type="ECO:0000259" key="1">
    <source>
        <dbReference type="Pfam" id="PF07969"/>
    </source>
</evidence>
<dbReference type="RefSeq" id="WP_200132128.1">
    <property type="nucleotide sequence ID" value="NZ_JAEHOI010000006.1"/>
</dbReference>
<dbReference type="InterPro" id="IPR013108">
    <property type="entry name" value="Amidohydro_3"/>
</dbReference>
<sequence>MKLDALITNARVLTMDPERPTAARIGIWQGRIVGLDEQIPDLPAQRTIDAGGRTIVPGFHDAHNHMATFGRSLANIDAGALGSLDELYAAIAELAAREPDRQWIVADSYDQHLLGGHPTRSGLDRAAPGRNVIVNHRTTHMLVASTPVFELVGARAPGWPVPDGGFVEREADGEPTGLVGEQAMAPFRDLTRPHSVEVLAEALGRASDRFLSEGITSVGEAGIGDSAVVGSSPIELLPYQVAQERGRLGVRVRLMVSMENLHSVVSAPSDLVDLGLDLGLRSGFGDDFLGIGALKMFTDGAISSRTAALAEPFCDHGGTGVMQFGREELTGLACSATRAGWQLAVHAIGDAANDVALDVIAAARAAAPRNRWRHRIEHASILRDDQVARYAADGVIASIQPEFVSALGDNVMAGLGDRTPWTYRHRSLLDAGVTVICGSDRPVVSGRPLRAIQDAVLRRTATGAAFSPHESVDVLTALRGYTIDPALAIGLGDRLGMLRAGYHADLAVLDGDLVGGDPTRIAALPVLATAVAGEFRYDPSGLAGGA</sequence>
<accession>A0A934QEV8</accession>
<dbReference type="AlphaFoldDB" id="A0A934QEV8"/>
<dbReference type="Gene3D" id="3.20.20.140">
    <property type="entry name" value="Metal-dependent hydrolases"/>
    <property type="match status" value="1"/>
</dbReference>
<dbReference type="SUPFAM" id="SSF51338">
    <property type="entry name" value="Composite domain of metallo-dependent hydrolases"/>
    <property type="match status" value="1"/>
</dbReference>
<comment type="caution">
    <text evidence="2">The sequence shown here is derived from an EMBL/GenBank/DDBJ whole genome shotgun (WGS) entry which is preliminary data.</text>
</comment>
<dbReference type="InterPro" id="IPR011059">
    <property type="entry name" value="Metal-dep_hydrolase_composite"/>
</dbReference>
<organism evidence="2 3">
    <name type="scientific">Leucobacter edaphi</name>
    <dbReference type="NCBI Taxonomy" id="2796472"/>
    <lineage>
        <taxon>Bacteria</taxon>
        <taxon>Bacillati</taxon>
        <taxon>Actinomycetota</taxon>
        <taxon>Actinomycetes</taxon>
        <taxon>Micrococcales</taxon>
        <taxon>Microbacteriaceae</taxon>
        <taxon>Leucobacter</taxon>
    </lineage>
</organism>
<keyword evidence="3" id="KW-1185">Reference proteome</keyword>
<gene>
    <name evidence="2" type="ORF">JD292_07545</name>
</gene>
<dbReference type="Gene3D" id="2.30.40.10">
    <property type="entry name" value="Urease, subunit C, domain 1"/>
    <property type="match status" value="1"/>
</dbReference>
<evidence type="ECO:0000313" key="2">
    <source>
        <dbReference type="EMBL" id="MBK0421927.1"/>
    </source>
</evidence>
<dbReference type="EMBL" id="JAEHOI010000006">
    <property type="protein sequence ID" value="MBK0421927.1"/>
    <property type="molecule type" value="Genomic_DNA"/>
</dbReference>
<dbReference type="InterPro" id="IPR032466">
    <property type="entry name" value="Metal_Hydrolase"/>
</dbReference>
<dbReference type="InterPro" id="IPR033932">
    <property type="entry name" value="YtcJ-like"/>
</dbReference>
<proteinExistence type="predicted"/>
<feature type="domain" description="Amidohydrolase 3" evidence="1">
    <location>
        <begin position="46"/>
        <end position="537"/>
    </location>
</feature>
<dbReference type="Gene3D" id="3.10.310.70">
    <property type="match status" value="1"/>
</dbReference>
<dbReference type="PANTHER" id="PTHR22642:SF2">
    <property type="entry name" value="PROTEIN LONG AFTER FAR-RED 3"/>
    <property type="match status" value="1"/>
</dbReference>
<reference evidence="2" key="1">
    <citation type="submission" date="2020-12" db="EMBL/GenBank/DDBJ databases">
        <title>Leucobacter sp. CAS2, isolated from Chromium sludge.</title>
        <authorList>
            <person name="Xu Z."/>
        </authorList>
    </citation>
    <scope>NUCLEOTIDE SEQUENCE</scope>
    <source>
        <strain evidence="2">CSA2</strain>
    </source>
</reference>
<evidence type="ECO:0000313" key="3">
    <source>
        <dbReference type="Proteomes" id="UP000618733"/>
    </source>
</evidence>
<dbReference type="Proteomes" id="UP000618733">
    <property type="component" value="Unassembled WGS sequence"/>
</dbReference>
<protein>
    <submittedName>
        <fullName evidence="2">Amidohydrolase</fullName>
    </submittedName>
</protein>
<dbReference type="GO" id="GO:0016810">
    <property type="term" value="F:hydrolase activity, acting on carbon-nitrogen (but not peptide) bonds"/>
    <property type="evidence" value="ECO:0007669"/>
    <property type="project" value="InterPro"/>
</dbReference>
<dbReference type="Pfam" id="PF07969">
    <property type="entry name" value="Amidohydro_3"/>
    <property type="match status" value="1"/>
</dbReference>